<dbReference type="Pfam" id="PF22366">
    <property type="entry name" value="NDH2_C"/>
    <property type="match status" value="1"/>
</dbReference>
<dbReference type="GO" id="GO:0050136">
    <property type="term" value="F:NADH dehydrogenase (quinone) (non-electrogenic) activity"/>
    <property type="evidence" value="ECO:0007669"/>
    <property type="project" value="UniProtKB-EC"/>
</dbReference>
<keyword evidence="9" id="KW-0472">Membrane</keyword>
<evidence type="ECO:0000256" key="6">
    <source>
        <dbReference type="ARBA" id="ARBA00023002"/>
    </source>
</evidence>
<proteinExistence type="inferred from homology"/>
<feature type="domain" description="FAD/NAD(P)-binding" evidence="10">
    <location>
        <begin position="10"/>
        <end position="330"/>
    </location>
</feature>
<evidence type="ECO:0000256" key="8">
    <source>
        <dbReference type="ARBA" id="ARBA00047599"/>
    </source>
</evidence>
<dbReference type="AlphaFoldDB" id="A0A1G7WU91"/>
<dbReference type="PANTHER" id="PTHR43706:SF47">
    <property type="entry name" value="EXTERNAL NADH-UBIQUINONE OXIDOREDUCTASE 1, MITOCHONDRIAL-RELATED"/>
    <property type="match status" value="1"/>
</dbReference>
<keyword evidence="7" id="KW-0520">NAD</keyword>
<accession>A0A1G7WU91</accession>
<evidence type="ECO:0000259" key="11">
    <source>
        <dbReference type="Pfam" id="PF22366"/>
    </source>
</evidence>
<dbReference type="Gene3D" id="3.50.50.100">
    <property type="match status" value="1"/>
</dbReference>
<evidence type="ECO:0000256" key="2">
    <source>
        <dbReference type="ARBA" id="ARBA00012637"/>
    </source>
</evidence>
<keyword evidence="4" id="KW-0274">FAD</keyword>
<evidence type="ECO:0000256" key="7">
    <source>
        <dbReference type="ARBA" id="ARBA00023027"/>
    </source>
</evidence>
<evidence type="ECO:0000256" key="4">
    <source>
        <dbReference type="ARBA" id="ARBA00022827"/>
    </source>
</evidence>
<keyword evidence="13" id="KW-1185">Reference proteome</keyword>
<keyword evidence="9" id="KW-0812">Transmembrane</keyword>
<dbReference type="RefSeq" id="WP_093367869.1">
    <property type="nucleotide sequence ID" value="NZ_FNCW01000006.1"/>
</dbReference>
<dbReference type="InterPro" id="IPR054585">
    <property type="entry name" value="NDH2-like_C"/>
</dbReference>
<dbReference type="PRINTS" id="PR00368">
    <property type="entry name" value="FADPNR"/>
</dbReference>
<evidence type="ECO:0000256" key="5">
    <source>
        <dbReference type="ARBA" id="ARBA00022946"/>
    </source>
</evidence>
<reference evidence="12 13" key="1">
    <citation type="submission" date="2016-10" db="EMBL/GenBank/DDBJ databases">
        <authorList>
            <person name="de Groot N.N."/>
        </authorList>
    </citation>
    <scope>NUCLEOTIDE SEQUENCE [LARGE SCALE GENOMIC DNA]</scope>
    <source>
        <strain evidence="12 13">DSM 19803</strain>
    </source>
</reference>
<keyword evidence="9" id="KW-1133">Transmembrane helix</keyword>
<dbReference type="PRINTS" id="PR00411">
    <property type="entry name" value="PNDRDTASEI"/>
</dbReference>
<evidence type="ECO:0000313" key="13">
    <source>
        <dbReference type="Proteomes" id="UP000199296"/>
    </source>
</evidence>
<dbReference type="Pfam" id="PF07992">
    <property type="entry name" value="Pyr_redox_2"/>
    <property type="match status" value="1"/>
</dbReference>
<sequence>MNVPITDLPRVVIIGGGFAGINLVKQLEKKSLQVVMLDKRNYHTFQPLLYQVSTSGLEPDSIAYPLRKILKKNKNAYFRMADVEHIDDKKQLVETNIGEITYDYLVIATGSKTNFFGNKSVEDNAIWMKTVPQALNLRSLILENLEEATITDDPEKRKSLLNFVIAGAGPTGVELSGAIAELRRNVVPKDYQDIDPEEIHIHLIEGLDKVLPPMSDTSSANAQKYLEELGVKIHLNTFVDSYKDQIVKTDKEDLSFHCDTFIWSAGVTGAAIDGLKNGALMEKTNRYNVNTFNQIEGYENVFAIGDIALMKSEDYPKGHPMVAQPAIQQGKHLAKNLVRIINKESLMPFDYYDKGTMATVGRNKAVVDLKNIKFGGAFAWFIWMFIHLLFLVGFRNRIVTFFNWTYSYINYDRAARLIVRPFKAEKLKSPD</sequence>
<dbReference type="EC" id="1.6.5.9" evidence="2"/>
<comment type="similarity">
    <text evidence="1">Belongs to the NADH dehydrogenase family.</text>
</comment>
<dbReference type="STRING" id="470826.SAMN04488027_106134"/>
<dbReference type="SUPFAM" id="SSF51905">
    <property type="entry name" value="FAD/NAD(P)-binding domain"/>
    <property type="match status" value="2"/>
</dbReference>
<evidence type="ECO:0000259" key="10">
    <source>
        <dbReference type="Pfam" id="PF07992"/>
    </source>
</evidence>
<keyword evidence="3" id="KW-0285">Flavoprotein</keyword>
<dbReference type="PANTHER" id="PTHR43706">
    <property type="entry name" value="NADH DEHYDROGENASE"/>
    <property type="match status" value="1"/>
</dbReference>
<dbReference type="OrthoDB" id="9781621at2"/>
<gene>
    <name evidence="12" type="ORF">SAMN04488027_106134</name>
</gene>
<dbReference type="EMBL" id="FNCW01000006">
    <property type="protein sequence ID" value="SDG75511.1"/>
    <property type="molecule type" value="Genomic_DNA"/>
</dbReference>
<evidence type="ECO:0000256" key="3">
    <source>
        <dbReference type="ARBA" id="ARBA00022630"/>
    </source>
</evidence>
<dbReference type="InterPro" id="IPR023753">
    <property type="entry name" value="FAD/NAD-binding_dom"/>
</dbReference>
<name>A0A1G7WU91_9FLAO</name>
<dbReference type="InterPro" id="IPR045024">
    <property type="entry name" value="NDH-2"/>
</dbReference>
<evidence type="ECO:0000313" key="12">
    <source>
        <dbReference type="EMBL" id="SDG75511.1"/>
    </source>
</evidence>
<feature type="transmembrane region" description="Helical" evidence="9">
    <location>
        <begin position="374"/>
        <end position="394"/>
    </location>
</feature>
<dbReference type="InterPro" id="IPR036188">
    <property type="entry name" value="FAD/NAD-bd_sf"/>
</dbReference>
<organism evidence="12 13">
    <name type="scientific">Psychroflexus sediminis</name>
    <dbReference type="NCBI Taxonomy" id="470826"/>
    <lineage>
        <taxon>Bacteria</taxon>
        <taxon>Pseudomonadati</taxon>
        <taxon>Bacteroidota</taxon>
        <taxon>Flavobacteriia</taxon>
        <taxon>Flavobacteriales</taxon>
        <taxon>Flavobacteriaceae</taxon>
        <taxon>Psychroflexus</taxon>
    </lineage>
</organism>
<keyword evidence="6" id="KW-0560">Oxidoreductase</keyword>
<evidence type="ECO:0000256" key="1">
    <source>
        <dbReference type="ARBA" id="ARBA00005272"/>
    </source>
</evidence>
<comment type="catalytic activity">
    <reaction evidence="8">
        <text>a quinone + NADH + H(+) = a quinol + NAD(+)</text>
        <dbReference type="Rhea" id="RHEA:46160"/>
        <dbReference type="ChEBI" id="CHEBI:15378"/>
        <dbReference type="ChEBI" id="CHEBI:24646"/>
        <dbReference type="ChEBI" id="CHEBI:57540"/>
        <dbReference type="ChEBI" id="CHEBI:57945"/>
        <dbReference type="ChEBI" id="CHEBI:132124"/>
        <dbReference type="EC" id="1.6.5.9"/>
    </reaction>
</comment>
<evidence type="ECO:0000256" key="9">
    <source>
        <dbReference type="SAM" id="Phobius"/>
    </source>
</evidence>
<dbReference type="Proteomes" id="UP000199296">
    <property type="component" value="Unassembled WGS sequence"/>
</dbReference>
<protein>
    <recommendedName>
        <fullName evidence="2">NADH:ubiquinone reductase (non-electrogenic)</fullName>
        <ecNumber evidence="2">1.6.5.9</ecNumber>
    </recommendedName>
</protein>
<keyword evidence="5" id="KW-0809">Transit peptide</keyword>
<feature type="domain" description="External alternative NADH-ubiquinone oxidoreductase-like C-terminal" evidence="11">
    <location>
        <begin position="354"/>
        <end position="408"/>
    </location>
</feature>